<accession>A0A4R6FWD3</accession>
<keyword evidence="1" id="KW-1133">Transmembrane helix</keyword>
<evidence type="ECO:0000256" key="1">
    <source>
        <dbReference type="SAM" id="Phobius"/>
    </source>
</evidence>
<sequence>MGSGFLRQIVPLGIALTIPGVVAWHCRSVETAFLTLGLATLLNTVALGIAWVSIRLFSQNIGASWQRLLGSALPFDLPLICSIASGIGIWNAC</sequence>
<protein>
    <submittedName>
        <fullName evidence="2">Uncharacterized protein</fullName>
    </submittedName>
</protein>
<feature type="transmembrane region" description="Helical" evidence="1">
    <location>
        <begin position="33"/>
        <end position="56"/>
    </location>
</feature>
<evidence type="ECO:0000313" key="3">
    <source>
        <dbReference type="Proteomes" id="UP000295493"/>
    </source>
</evidence>
<gene>
    <name evidence="2" type="ORF">EV664_10239</name>
</gene>
<dbReference type="AlphaFoldDB" id="A0A4R6FWD3"/>
<keyword evidence="1" id="KW-0472">Membrane</keyword>
<name>A0A4R6FWD3_9SPHN</name>
<reference evidence="2 3" key="1">
    <citation type="submission" date="2019-03" db="EMBL/GenBank/DDBJ databases">
        <title>Genomic Encyclopedia of Type Strains, Phase IV (KMG-IV): sequencing the most valuable type-strain genomes for metagenomic binning, comparative biology and taxonomic classification.</title>
        <authorList>
            <person name="Goeker M."/>
        </authorList>
    </citation>
    <scope>NUCLEOTIDE SEQUENCE [LARGE SCALE GENOMIC DNA]</scope>
    <source>
        <strain evidence="2 3">DSM 25059</strain>
    </source>
</reference>
<keyword evidence="3" id="KW-1185">Reference proteome</keyword>
<organism evidence="2 3">
    <name type="scientific">Stakelama pacifica</name>
    <dbReference type="NCBI Taxonomy" id="517720"/>
    <lineage>
        <taxon>Bacteria</taxon>
        <taxon>Pseudomonadati</taxon>
        <taxon>Pseudomonadota</taxon>
        <taxon>Alphaproteobacteria</taxon>
        <taxon>Sphingomonadales</taxon>
        <taxon>Sphingomonadaceae</taxon>
        <taxon>Stakelama</taxon>
    </lineage>
</organism>
<dbReference type="Proteomes" id="UP000295493">
    <property type="component" value="Unassembled WGS sequence"/>
</dbReference>
<feature type="transmembrane region" description="Helical" evidence="1">
    <location>
        <begin position="68"/>
        <end position="90"/>
    </location>
</feature>
<proteinExistence type="predicted"/>
<evidence type="ECO:0000313" key="2">
    <source>
        <dbReference type="EMBL" id="TDN85334.1"/>
    </source>
</evidence>
<dbReference type="EMBL" id="SNWD01000002">
    <property type="protein sequence ID" value="TDN85334.1"/>
    <property type="molecule type" value="Genomic_DNA"/>
</dbReference>
<keyword evidence="1" id="KW-0812">Transmembrane</keyword>
<comment type="caution">
    <text evidence="2">The sequence shown here is derived from an EMBL/GenBank/DDBJ whole genome shotgun (WGS) entry which is preliminary data.</text>
</comment>